<dbReference type="RefSeq" id="WP_345673994.1">
    <property type="nucleotide sequence ID" value="NZ_BAABHS010000003.1"/>
</dbReference>
<sequence length="417" mass="44644">MTSVDSADSAAESAGPAGSAAEAGTVTVTAPGTPAPPPAPERAPAAKPPAAKSLDLRAADALVGFLDRLTGRTRGLHQAALLRIGFGTVFLVGLLREFFNRREIWGDQSPWTPDMARRLLDGIDGVSILLVRDDRWWFELMYALAVVVTGLFVAGWHTRATSVLFCVMVVSFNSRSLLMTDGGDTVLLLMSFYLAFTACGRVWSLDARRARRTGRTRSPGPGQETGVFVGLCAVVAAGLLLPWWVSLLGAAVVLGGMWRLPLGLEQLRTGVVTATHHCAMAVVAAQVCIVYGAAGLYKVQGSRWQDGTAMHYALNIEYFRPWPWLSGLADGGPELGTLIAYITVFTQVGFAFLVFAKRAKYAAIALLMGMHLAIAVLLGLPAFSASMALGDAVFLPTAFLLAVRARMPRRRPRTLDA</sequence>
<feature type="transmembrane region" description="Helical" evidence="6">
    <location>
        <begin position="80"/>
        <end position="99"/>
    </location>
</feature>
<feature type="transmembrane region" description="Helical" evidence="6">
    <location>
        <begin position="335"/>
        <end position="355"/>
    </location>
</feature>
<keyword evidence="9" id="KW-1185">Reference proteome</keyword>
<comment type="caution">
    <text evidence="8">The sequence shown here is derived from an EMBL/GenBank/DDBJ whole genome shotgun (WGS) entry which is preliminary data.</text>
</comment>
<reference evidence="9" key="1">
    <citation type="journal article" date="2019" name="Int. J. Syst. Evol. Microbiol.">
        <title>The Global Catalogue of Microorganisms (GCM) 10K type strain sequencing project: providing services to taxonomists for standard genome sequencing and annotation.</title>
        <authorList>
            <consortium name="The Broad Institute Genomics Platform"/>
            <consortium name="The Broad Institute Genome Sequencing Center for Infectious Disease"/>
            <person name="Wu L."/>
            <person name="Ma J."/>
        </authorList>
    </citation>
    <scope>NUCLEOTIDE SEQUENCE [LARGE SCALE GENOMIC DNA]</scope>
    <source>
        <strain evidence="9">JCM 17986</strain>
    </source>
</reference>
<feature type="transmembrane region" description="Helical" evidence="6">
    <location>
        <begin position="386"/>
        <end position="403"/>
    </location>
</feature>
<evidence type="ECO:0000256" key="3">
    <source>
        <dbReference type="ARBA" id="ARBA00022989"/>
    </source>
</evidence>
<feature type="transmembrane region" description="Helical" evidence="6">
    <location>
        <begin position="362"/>
        <end position="380"/>
    </location>
</feature>
<feature type="transmembrane region" description="Helical" evidence="6">
    <location>
        <begin position="186"/>
        <end position="204"/>
    </location>
</feature>
<accession>A0ABP9GXY2</accession>
<dbReference type="PANTHER" id="PTHR39535">
    <property type="entry name" value="SPORULATION-DELAYING PROTEIN SDPB"/>
    <property type="match status" value="1"/>
</dbReference>
<evidence type="ECO:0000313" key="8">
    <source>
        <dbReference type="EMBL" id="GAA4950950.1"/>
    </source>
</evidence>
<keyword evidence="3 6" id="KW-1133">Transmembrane helix</keyword>
<dbReference type="InterPro" id="IPR052964">
    <property type="entry name" value="Sporulation_signal_mat"/>
</dbReference>
<organism evidence="8 9">
    <name type="scientific">Yinghuangia aomiensis</name>
    <dbReference type="NCBI Taxonomy" id="676205"/>
    <lineage>
        <taxon>Bacteria</taxon>
        <taxon>Bacillati</taxon>
        <taxon>Actinomycetota</taxon>
        <taxon>Actinomycetes</taxon>
        <taxon>Kitasatosporales</taxon>
        <taxon>Streptomycetaceae</taxon>
        <taxon>Yinghuangia</taxon>
    </lineage>
</organism>
<comment type="subcellular location">
    <subcellularLocation>
        <location evidence="1">Endomembrane system</location>
        <topology evidence="1">Multi-pass membrane protein</topology>
    </subcellularLocation>
</comment>
<evidence type="ECO:0000256" key="5">
    <source>
        <dbReference type="SAM" id="MobiDB-lite"/>
    </source>
</evidence>
<evidence type="ECO:0000256" key="1">
    <source>
        <dbReference type="ARBA" id="ARBA00004127"/>
    </source>
</evidence>
<gene>
    <name evidence="8" type="ORF">GCM10023205_09660</name>
</gene>
<keyword evidence="4 6" id="KW-0472">Membrane</keyword>
<evidence type="ECO:0000313" key="9">
    <source>
        <dbReference type="Proteomes" id="UP001500466"/>
    </source>
</evidence>
<feature type="transmembrane region" description="Helical" evidence="6">
    <location>
        <begin position="136"/>
        <end position="156"/>
    </location>
</feature>
<feature type="region of interest" description="Disordered" evidence="5">
    <location>
        <begin position="1"/>
        <end position="50"/>
    </location>
</feature>
<dbReference type="SMART" id="SM00752">
    <property type="entry name" value="HTTM"/>
    <property type="match status" value="1"/>
</dbReference>
<dbReference type="InterPro" id="IPR011020">
    <property type="entry name" value="HTTM-like"/>
</dbReference>
<name>A0ABP9GXY2_9ACTN</name>
<feature type="compositionally biased region" description="Low complexity" evidence="5">
    <location>
        <begin position="1"/>
        <end position="32"/>
    </location>
</feature>
<evidence type="ECO:0000256" key="2">
    <source>
        <dbReference type="ARBA" id="ARBA00022692"/>
    </source>
</evidence>
<dbReference type="EMBL" id="BAABHS010000003">
    <property type="protein sequence ID" value="GAA4950950.1"/>
    <property type="molecule type" value="Genomic_DNA"/>
</dbReference>
<feature type="domain" description="HTTM-like" evidence="7">
    <location>
        <begin position="71"/>
        <end position="399"/>
    </location>
</feature>
<dbReference type="PANTHER" id="PTHR39535:SF2">
    <property type="entry name" value="HTTM DOMAIN-CONTAINING PROTEIN"/>
    <property type="match status" value="1"/>
</dbReference>
<dbReference type="Proteomes" id="UP001500466">
    <property type="component" value="Unassembled WGS sequence"/>
</dbReference>
<evidence type="ECO:0000259" key="7">
    <source>
        <dbReference type="SMART" id="SM00752"/>
    </source>
</evidence>
<keyword evidence="2 6" id="KW-0812">Transmembrane</keyword>
<protein>
    <submittedName>
        <fullName evidence="8">HTTM domain-containing protein</fullName>
    </submittedName>
</protein>
<evidence type="ECO:0000256" key="4">
    <source>
        <dbReference type="ARBA" id="ARBA00023136"/>
    </source>
</evidence>
<evidence type="ECO:0000256" key="6">
    <source>
        <dbReference type="SAM" id="Phobius"/>
    </source>
</evidence>
<proteinExistence type="predicted"/>
<feature type="transmembrane region" description="Helical" evidence="6">
    <location>
        <begin position="225"/>
        <end position="258"/>
    </location>
</feature>